<dbReference type="InterPro" id="IPR018982">
    <property type="entry name" value="RQC_domain"/>
</dbReference>
<dbReference type="RefSeq" id="WP_041054109.1">
    <property type="nucleotide sequence ID" value="NZ_JXRR01000001.1"/>
</dbReference>
<dbReference type="PATRIC" id="fig|220754.4.peg.418"/>
<feature type="domain" description="RQC" evidence="1">
    <location>
        <begin position="416"/>
        <end position="474"/>
    </location>
</feature>
<evidence type="ECO:0000259" key="1">
    <source>
        <dbReference type="Pfam" id="PF09382"/>
    </source>
</evidence>
<protein>
    <recommendedName>
        <fullName evidence="1">RQC domain-containing protein</fullName>
    </recommendedName>
</protein>
<accession>A0A0C2SGM8</accession>
<name>A0A0C2SGM8_9BACL</name>
<comment type="caution">
    <text evidence="2">The sequence shown here is derived from an EMBL/GenBank/DDBJ whole genome shotgun (WGS) entry which is preliminary data.</text>
</comment>
<reference evidence="2 3" key="1">
    <citation type="submission" date="2015-01" db="EMBL/GenBank/DDBJ databases">
        <title>Jeotgalibacillus campisalis genome sequencing.</title>
        <authorList>
            <person name="Goh K.M."/>
            <person name="Chan K.-G."/>
            <person name="Yaakop A.S."/>
            <person name="Ee R."/>
            <person name="Gan H.M."/>
            <person name="Chan C.S."/>
        </authorList>
    </citation>
    <scope>NUCLEOTIDE SEQUENCE [LARGE SCALE GENOMIC DNA]</scope>
    <source>
        <strain evidence="2 3">SF-57</strain>
    </source>
</reference>
<dbReference type="GO" id="GO:0006281">
    <property type="term" value="P:DNA repair"/>
    <property type="evidence" value="ECO:0007669"/>
    <property type="project" value="InterPro"/>
</dbReference>
<dbReference type="GO" id="GO:0043138">
    <property type="term" value="F:3'-5' DNA helicase activity"/>
    <property type="evidence" value="ECO:0007669"/>
    <property type="project" value="InterPro"/>
</dbReference>
<dbReference type="NCBIfam" id="NF041108">
    <property type="entry name" value="RQC_minor_2"/>
    <property type="match status" value="1"/>
</dbReference>
<dbReference type="Proteomes" id="UP000031972">
    <property type="component" value="Unassembled WGS sequence"/>
</dbReference>
<dbReference type="OrthoDB" id="2689702at2"/>
<evidence type="ECO:0000313" key="2">
    <source>
        <dbReference type="EMBL" id="KIL53079.1"/>
    </source>
</evidence>
<keyword evidence="3" id="KW-1185">Reference proteome</keyword>
<sequence length="477" mass="55462">MNGNQLGHHFTAYPSLQLVPAGRKHPVIRSIGHKEERAVLSRLQQIVSAALDQLLSNEQQLLREFLKLSSLQLPVPICKQQTLCPYLMKPELFLWKTHSPNRGLPIEETYFYKTQYHTLSTRQLTAHIHHVVRDYVFCARLQQLDRNMWLERINKAYTEHPFILLSRSKQTIVNAVESMNRSSLLSVLNYPEDIAYWRHRVEIVLRPYRSIPPAWQDEICVHAKNISLQPSSESILVTCPECSFSITYWPITDQLKLPFEVKIKQAVKRIATIERQFNQIALQSSKIVASLNQLRRLKSKFTPYYSLGEELIQLSERLGEETEPHSALDCFSTLKEISLPDKEITPDLISLAKVNIPDIAVLRSVEKWQSIDFHSLKDDFNRLYQELLVKEALRQPKPEDILFQVKNLSLTRAQLEKIKTFIEETELTLSLHLLVQTVKGEATNKIRRLGLHDTEIFGMMQQWPEKHITQAMKKHVK</sequence>
<evidence type="ECO:0000313" key="3">
    <source>
        <dbReference type="Proteomes" id="UP000031972"/>
    </source>
</evidence>
<gene>
    <name evidence="2" type="ORF">KR50_04080</name>
</gene>
<proteinExistence type="predicted"/>
<dbReference type="AlphaFoldDB" id="A0A0C2SGM8"/>
<dbReference type="EMBL" id="JXRR01000001">
    <property type="protein sequence ID" value="KIL53079.1"/>
    <property type="molecule type" value="Genomic_DNA"/>
</dbReference>
<dbReference type="GO" id="GO:0006260">
    <property type="term" value="P:DNA replication"/>
    <property type="evidence" value="ECO:0007669"/>
    <property type="project" value="InterPro"/>
</dbReference>
<organism evidence="2 3">
    <name type="scientific">Jeotgalibacillus campisalis</name>
    <dbReference type="NCBI Taxonomy" id="220754"/>
    <lineage>
        <taxon>Bacteria</taxon>
        <taxon>Bacillati</taxon>
        <taxon>Bacillota</taxon>
        <taxon>Bacilli</taxon>
        <taxon>Bacillales</taxon>
        <taxon>Caryophanaceae</taxon>
        <taxon>Jeotgalibacillus</taxon>
    </lineage>
</organism>
<dbReference type="Pfam" id="PF09382">
    <property type="entry name" value="RQC"/>
    <property type="match status" value="1"/>
</dbReference>